<reference evidence="10 11" key="1">
    <citation type="submission" date="2024-09" db="EMBL/GenBank/DDBJ databases">
        <authorList>
            <person name="Sun Q."/>
            <person name="Mori K."/>
        </authorList>
    </citation>
    <scope>NUCLEOTIDE SEQUENCE [LARGE SCALE GENOMIC DNA]</scope>
    <source>
        <strain evidence="10 11">JCM 13519</strain>
    </source>
</reference>
<dbReference type="SMART" id="SM00220">
    <property type="entry name" value="S_TKc"/>
    <property type="match status" value="1"/>
</dbReference>
<evidence type="ECO:0000256" key="6">
    <source>
        <dbReference type="ARBA" id="ARBA00022840"/>
    </source>
</evidence>
<evidence type="ECO:0000256" key="8">
    <source>
        <dbReference type="SAM" id="MobiDB-lite"/>
    </source>
</evidence>
<evidence type="ECO:0000256" key="3">
    <source>
        <dbReference type="ARBA" id="ARBA00022679"/>
    </source>
</evidence>
<dbReference type="Pfam" id="PF00069">
    <property type="entry name" value="Pkinase"/>
    <property type="match status" value="1"/>
</dbReference>
<keyword evidence="6 7" id="KW-0067">ATP-binding</keyword>
<dbReference type="PROSITE" id="PS50011">
    <property type="entry name" value="PROTEIN_KINASE_DOM"/>
    <property type="match status" value="1"/>
</dbReference>
<dbReference type="PANTHER" id="PTHR43289">
    <property type="entry name" value="MITOGEN-ACTIVATED PROTEIN KINASE KINASE KINASE 20-RELATED"/>
    <property type="match status" value="1"/>
</dbReference>
<dbReference type="PANTHER" id="PTHR43289:SF6">
    <property type="entry name" value="SERINE_THREONINE-PROTEIN KINASE NEKL-3"/>
    <property type="match status" value="1"/>
</dbReference>
<feature type="domain" description="Protein kinase" evidence="9">
    <location>
        <begin position="14"/>
        <end position="246"/>
    </location>
</feature>
<evidence type="ECO:0000313" key="10">
    <source>
        <dbReference type="EMBL" id="MFB9714101.1"/>
    </source>
</evidence>
<organism evidence="10 11">
    <name type="scientific">Arthrobacter methylotrophus</name>
    <dbReference type="NCBI Taxonomy" id="121291"/>
    <lineage>
        <taxon>Bacteria</taxon>
        <taxon>Bacillati</taxon>
        <taxon>Actinomycetota</taxon>
        <taxon>Actinomycetes</taxon>
        <taxon>Micrococcales</taxon>
        <taxon>Micrococcaceae</taxon>
        <taxon>Arthrobacter</taxon>
    </lineage>
</organism>
<evidence type="ECO:0000256" key="2">
    <source>
        <dbReference type="ARBA" id="ARBA00022527"/>
    </source>
</evidence>
<dbReference type="InterPro" id="IPR008271">
    <property type="entry name" value="Ser/Thr_kinase_AS"/>
</dbReference>
<evidence type="ECO:0000256" key="5">
    <source>
        <dbReference type="ARBA" id="ARBA00022777"/>
    </source>
</evidence>
<gene>
    <name evidence="10" type="ORF">ACFFPI_08010</name>
</gene>
<feature type="region of interest" description="Disordered" evidence="8">
    <location>
        <begin position="251"/>
        <end position="290"/>
    </location>
</feature>
<evidence type="ECO:0000313" key="11">
    <source>
        <dbReference type="Proteomes" id="UP001589536"/>
    </source>
</evidence>
<dbReference type="GO" id="GO:0004674">
    <property type="term" value="F:protein serine/threonine kinase activity"/>
    <property type="evidence" value="ECO:0007669"/>
    <property type="project" value="UniProtKB-EC"/>
</dbReference>
<keyword evidence="2" id="KW-0723">Serine/threonine-protein kinase</keyword>
<accession>A0ABV5UNX1</accession>
<keyword evidence="11" id="KW-1185">Reference proteome</keyword>
<dbReference type="PROSITE" id="PS00107">
    <property type="entry name" value="PROTEIN_KINASE_ATP"/>
    <property type="match status" value="1"/>
</dbReference>
<dbReference type="Gene3D" id="1.10.510.10">
    <property type="entry name" value="Transferase(Phosphotransferase) domain 1"/>
    <property type="match status" value="1"/>
</dbReference>
<feature type="binding site" evidence="7">
    <location>
        <position position="43"/>
    </location>
    <ligand>
        <name>ATP</name>
        <dbReference type="ChEBI" id="CHEBI:30616"/>
    </ligand>
</feature>
<sequence>MSDYPDGTYGNGRYKLLRPLGVGGMGQVFLAHDSQLDRLVALKVLRPEVVGDPDHGRRLAKEARVMGKLHHPNIVTIFDVFPEKDELCLVLEYVEGTNLRRYLSSGAFTREFGVHLLRTLAQALSYLHDEHDVVHRDLKPANILISNDGKIKVADFGIARRTSDERLTDTGFIIGTKSYMAPEVLAGQPATFASDIWSLGAVAREAFGMLAPLASQDPVASAVNAMLSPEAGRRPTAAALLARDFSVCTPPAPADTKAPTPAAPTTPTKGAVRKSPIPKTAVIQRPPRNVLSRHDITAPVQFWCRDERRPEQWQRMHIPETELPRLSCRSASSRYCYLAFGSKGERIYAVNPEGNSTFRALPYRPFREGIRSLSERYVLPWAVGGFSTYVYEWSGPESTHERRLKKVRTMKIPYEIQSSVKRAGFIGSSCWVVANGQLWLLGQSPVLGDLRSATELPGLPDTHHAASDGEHLLVRTDRGDVLVIRRGRVFRAQVAGHGWSAVKVPLKGRAEKVMVHDGYALISTIEGAVWGIDLANDPEGGQIHRVADLWTVGLFIPGGYITVDGQTHMVSPRRPAELRTCSDLPPGRLLRAVSNELLIMQE</sequence>
<dbReference type="RefSeq" id="WP_376954019.1">
    <property type="nucleotide sequence ID" value="NZ_JBHMBH010000019.1"/>
</dbReference>
<keyword evidence="5 10" id="KW-0418">Kinase</keyword>
<evidence type="ECO:0000259" key="9">
    <source>
        <dbReference type="PROSITE" id="PS50011"/>
    </source>
</evidence>
<comment type="caution">
    <text evidence="10">The sequence shown here is derived from an EMBL/GenBank/DDBJ whole genome shotgun (WGS) entry which is preliminary data.</text>
</comment>
<evidence type="ECO:0000256" key="7">
    <source>
        <dbReference type="PROSITE-ProRule" id="PRU10141"/>
    </source>
</evidence>
<dbReference type="InterPro" id="IPR017441">
    <property type="entry name" value="Protein_kinase_ATP_BS"/>
</dbReference>
<name>A0ABV5UNX1_9MICC</name>
<dbReference type="PROSITE" id="PS00108">
    <property type="entry name" value="PROTEIN_KINASE_ST"/>
    <property type="match status" value="1"/>
</dbReference>
<dbReference type="EC" id="2.7.11.1" evidence="1"/>
<dbReference type="SUPFAM" id="SSF56112">
    <property type="entry name" value="Protein kinase-like (PK-like)"/>
    <property type="match status" value="1"/>
</dbReference>
<feature type="compositionally biased region" description="Low complexity" evidence="8">
    <location>
        <begin position="254"/>
        <end position="270"/>
    </location>
</feature>
<dbReference type="InterPro" id="IPR011009">
    <property type="entry name" value="Kinase-like_dom_sf"/>
</dbReference>
<keyword evidence="3 10" id="KW-0808">Transferase</keyword>
<evidence type="ECO:0000256" key="4">
    <source>
        <dbReference type="ARBA" id="ARBA00022741"/>
    </source>
</evidence>
<dbReference type="Proteomes" id="UP001589536">
    <property type="component" value="Unassembled WGS sequence"/>
</dbReference>
<keyword evidence="4 7" id="KW-0547">Nucleotide-binding</keyword>
<proteinExistence type="predicted"/>
<dbReference type="InterPro" id="IPR000719">
    <property type="entry name" value="Prot_kinase_dom"/>
</dbReference>
<evidence type="ECO:0000256" key="1">
    <source>
        <dbReference type="ARBA" id="ARBA00012513"/>
    </source>
</evidence>
<dbReference type="CDD" id="cd14014">
    <property type="entry name" value="STKc_PknB_like"/>
    <property type="match status" value="1"/>
</dbReference>
<dbReference type="EMBL" id="JBHMBH010000019">
    <property type="protein sequence ID" value="MFB9714101.1"/>
    <property type="molecule type" value="Genomic_DNA"/>
</dbReference>
<protein>
    <recommendedName>
        <fullName evidence="1">non-specific serine/threonine protein kinase</fullName>
        <ecNumber evidence="1">2.7.11.1</ecNumber>
    </recommendedName>
</protein>